<sequence length="230" mass="26852">MKFLSNFNIEKIRAEKIRDFYLMHWDGRTLCHRVYVRSKVDDSLLSGFLTAIFAISKELSIDQIQTMDMQDIKFIYENVPPYLLILNVNKDVSVQFGKLILTKAMKYFEEIYDGLNEKVKSDLNELAEELKTINFNSQIDKFVNDAIMEEYFKTPLKIVDTIETYLISLFGSMGKTIIEDSLSKIHKLRANFKKENIDQLVSNIEEMLGKKISRSQASMITQQLRETFSQ</sequence>
<gene>
    <name evidence="1" type="ORF">LCGC14_1115130</name>
</gene>
<dbReference type="EMBL" id="LAZR01005120">
    <property type="protein sequence ID" value="KKN02700.1"/>
    <property type="molecule type" value="Genomic_DNA"/>
</dbReference>
<comment type="caution">
    <text evidence="1">The sequence shown here is derived from an EMBL/GenBank/DDBJ whole genome shotgun (WGS) entry which is preliminary data.</text>
</comment>
<proteinExistence type="predicted"/>
<organism evidence="1">
    <name type="scientific">marine sediment metagenome</name>
    <dbReference type="NCBI Taxonomy" id="412755"/>
    <lineage>
        <taxon>unclassified sequences</taxon>
        <taxon>metagenomes</taxon>
        <taxon>ecological metagenomes</taxon>
    </lineage>
</organism>
<evidence type="ECO:0000313" key="1">
    <source>
        <dbReference type="EMBL" id="KKN02700.1"/>
    </source>
</evidence>
<protein>
    <submittedName>
        <fullName evidence="1">Uncharacterized protein</fullName>
    </submittedName>
</protein>
<dbReference type="AlphaFoldDB" id="A0A0F9M5J7"/>
<reference evidence="1" key="1">
    <citation type="journal article" date="2015" name="Nature">
        <title>Complex archaea that bridge the gap between prokaryotes and eukaryotes.</title>
        <authorList>
            <person name="Spang A."/>
            <person name="Saw J.H."/>
            <person name="Jorgensen S.L."/>
            <person name="Zaremba-Niedzwiedzka K."/>
            <person name="Martijn J."/>
            <person name="Lind A.E."/>
            <person name="van Eijk R."/>
            <person name="Schleper C."/>
            <person name="Guy L."/>
            <person name="Ettema T.J."/>
        </authorList>
    </citation>
    <scope>NUCLEOTIDE SEQUENCE</scope>
</reference>
<accession>A0A0F9M5J7</accession>
<name>A0A0F9M5J7_9ZZZZ</name>